<keyword evidence="2" id="KW-1185">Reference proteome</keyword>
<accession>A0ACC4AH34</accession>
<protein>
    <submittedName>
        <fullName evidence="1">Uncharacterized protein</fullName>
    </submittedName>
</protein>
<evidence type="ECO:0000313" key="2">
    <source>
        <dbReference type="Proteomes" id="UP000309997"/>
    </source>
</evidence>
<proteinExistence type="predicted"/>
<gene>
    <name evidence="1" type="ORF">D5086_033506</name>
</gene>
<organism evidence="1 2">
    <name type="scientific">Populus alba</name>
    <name type="common">White poplar</name>
    <dbReference type="NCBI Taxonomy" id="43335"/>
    <lineage>
        <taxon>Eukaryota</taxon>
        <taxon>Viridiplantae</taxon>
        <taxon>Streptophyta</taxon>
        <taxon>Embryophyta</taxon>
        <taxon>Tracheophyta</taxon>
        <taxon>Spermatophyta</taxon>
        <taxon>Magnoliopsida</taxon>
        <taxon>eudicotyledons</taxon>
        <taxon>Gunneridae</taxon>
        <taxon>Pentapetalae</taxon>
        <taxon>rosids</taxon>
        <taxon>fabids</taxon>
        <taxon>Malpighiales</taxon>
        <taxon>Salicaceae</taxon>
        <taxon>Saliceae</taxon>
        <taxon>Populus</taxon>
    </lineage>
</organism>
<evidence type="ECO:0000313" key="1">
    <source>
        <dbReference type="EMBL" id="KAL3565460.1"/>
    </source>
</evidence>
<sequence>MIASRFKLKIKRRRKSLYQSWDCPNEALKLQKPSLSIRDKDYVSFRLLSKAKIEFGRGNASRVSSASETIQKEQQKKLHLLDKRWEKTLGISSTPSFSFSFSLSN</sequence>
<comment type="caution">
    <text evidence="1">The sequence shown here is derived from an EMBL/GenBank/DDBJ whole genome shotgun (WGS) entry which is preliminary data.</text>
</comment>
<reference evidence="1 2" key="1">
    <citation type="journal article" date="2024" name="Plant Biotechnol. J.">
        <title>Genome and CRISPR/Cas9 system of a widespread forest tree (Populus alba) in the world.</title>
        <authorList>
            <person name="Liu Y.J."/>
            <person name="Jiang P.F."/>
            <person name="Han X.M."/>
            <person name="Li X.Y."/>
            <person name="Wang H.M."/>
            <person name="Wang Y.J."/>
            <person name="Wang X.X."/>
            <person name="Zeng Q.Y."/>
        </authorList>
    </citation>
    <scope>NUCLEOTIDE SEQUENCE [LARGE SCALE GENOMIC DNA]</scope>
    <source>
        <strain evidence="2">cv. PAL-ZL1</strain>
    </source>
</reference>
<dbReference type="EMBL" id="RCHU02000019">
    <property type="protein sequence ID" value="KAL3565460.1"/>
    <property type="molecule type" value="Genomic_DNA"/>
</dbReference>
<dbReference type="Proteomes" id="UP000309997">
    <property type="component" value="Unassembled WGS sequence"/>
</dbReference>
<name>A0ACC4AH34_POPAL</name>